<dbReference type="EMBL" id="LAZR01043152">
    <property type="protein sequence ID" value="KKL07773.1"/>
    <property type="molecule type" value="Genomic_DNA"/>
</dbReference>
<evidence type="ECO:0000313" key="2">
    <source>
        <dbReference type="EMBL" id="KKL07773.1"/>
    </source>
</evidence>
<name>A0A0F9D6S1_9ZZZZ</name>
<protein>
    <submittedName>
        <fullName evidence="2">Uncharacterized protein</fullName>
    </submittedName>
</protein>
<feature type="compositionally biased region" description="Acidic residues" evidence="1">
    <location>
        <begin position="195"/>
        <end position="205"/>
    </location>
</feature>
<sequence length="205" mass="23836">MNKRPTSLIPRNAPDDFATEEAWLFCQNNPDWLPIPKGEFNRFVCDQIDAGVLMENSWPILNERRQLRPDHHRGTPRWDRSSFARCVKAMNHDLSFSDIRVRRRRDRQAAQLSLPVKTTKANEREFVETNDFSELWVVDMDLANLMVTIEITEWVPTRVTRTLPLHDPLAAKALKNGWKPKEQSSGPVLVKDLTDDQSDPNEYDI</sequence>
<evidence type="ECO:0000256" key="1">
    <source>
        <dbReference type="SAM" id="MobiDB-lite"/>
    </source>
</evidence>
<comment type="caution">
    <text evidence="2">The sequence shown here is derived from an EMBL/GenBank/DDBJ whole genome shotgun (WGS) entry which is preliminary data.</text>
</comment>
<dbReference type="AlphaFoldDB" id="A0A0F9D6S1"/>
<feature type="region of interest" description="Disordered" evidence="1">
    <location>
        <begin position="176"/>
        <end position="205"/>
    </location>
</feature>
<accession>A0A0F9D6S1</accession>
<reference evidence="2" key="1">
    <citation type="journal article" date="2015" name="Nature">
        <title>Complex archaea that bridge the gap between prokaryotes and eukaryotes.</title>
        <authorList>
            <person name="Spang A."/>
            <person name="Saw J.H."/>
            <person name="Jorgensen S.L."/>
            <person name="Zaremba-Niedzwiedzka K."/>
            <person name="Martijn J."/>
            <person name="Lind A.E."/>
            <person name="van Eijk R."/>
            <person name="Schleper C."/>
            <person name="Guy L."/>
            <person name="Ettema T.J."/>
        </authorList>
    </citation>
    <scope>NUCLEOTIDE SEQUENCE</scope>
</reference>
<proteinExistence type="predicted"/>
<organism evidence="2">
    <name type="scientific">marine sediment metagenome</name>
    <dbReference type="NCBI Taxonomy" id="412755"/>
    <lineage>
        <taxon>unclassified sequences</taxon>
        <taxon>metagenomes</taxon>
        <taxon>ecological metagenomes</taxon>
    </lineage>
</organism>
<gene>
    <name evidence="2" type="ORF">LCGC14_2582670</name>
</gene>